<dbReference type="EMBL" id="FOSP01000024">
    <property type="protein sequence ID" value="SFK97998.1"/>
    <property type="molecule type" value="Genomic_DNA"/>
</dbReference>
<evidence type="ECO:0000313" key="2">
    <source>
        <dbReference type="EMBL" id="SFK97998.1"/>
    </source>
</evidence>
<dbReference type="Pfam" id="PF17273">
    <property type="entry name" value="DUF5338"/>
    <property type="match status" value="1"/>
</dbReference>
<dbReference type="InterPro" id="IPR035225">
    <property type="entry name" value="DUF5338"/>
</dbReference>
<organism evidence="2 3">
    <name type="scientific">Nitrosomonas aestuarii</name>
    <dbReference type="NCBI Taxonomy" id="52441"/>
    <lineage>
        <taxon>Bacteria</taxon>
        <taxon>Pseudomonadati</taxon>
        <taxon>Pseudomonadota</taxon>
        <taxon>Betaproteobacteria</taxon>
        <taxon>Nitrosomonadales</taxon>
        <taxon>Nitrosomonadaceae</taxon>
        <taxon>Nitrosomonas</taxon>
    </lineage>
</organism>
<dbReference type="OrthoDB" id="8686887at2"/>
<feature type="region of interest" description="Disordered" evidence="1">
    <location>
        <begin position="78"/>
        <end position="110"/>
    </location>
</feature>
<reference evidence="3" key="1">
    <citation type="submission" date="2016-10" db="EMBL/GenBank/DDBJ databases">
        <authorList>
            <person name="Varghese N."/>
            <person name="Submissions S."/>
        </authorList>
    </citation>
    <scope>NUCLEOTIDE SEQUENCE [LARGE SCALE GENOMIC DNA]</scope>
    <source>
        <strain evidence="3">Nm69</strain>
    </source>
</reference>
<dbReference type="RefSeq" id="WP_090701186.1">
    <property type="nucleotide sequence ID" value="NZ_FOSP01000024.1"/>
</dbReference>
<dbReference type="Proteomes" id="UP000199533">
    <property type="component" value="Unassembled WGS sequence"/>
</dbReference>
<keyword evidence="3" id="KW-1185">Reference proteome</keyword>
<protein>
    <submittedName>
        <fullName evidence="2">Uncharacterized protein</fullName>
    </submittedName>
</protein>
<evidence type="ECO:0000313" key="3">
    <source>
        <dbReference type="Proteomes" id="UP000199533"/>
    </source>
</evidence>
<proteinExistence type="predicted"/>
<name>A0A1I4DWF6_9PROT</name>
<dbReference type="AlphaFoldDB" id="A0A1I4DWF6"/>
<evidence type="ECO:0000256" key="1">
    <source>
        <dbReference type="SAM" id="MobiDB-lite"/>
    </source>
</evidence>
<dbReference type="STRING" id="52441.SAMN05216302_102411"/>
<sequence length="110" mass="12881">MKLTLSERLSKNQVRNPSRSNLHLPAFLALKEEIRQAINDGWTKHQIWSTLYEENKLVCSYVWFLNLCRRYVSNDPVERNRAGTMTSRQGADSNSNGFNYHSSYDKEELI</sequence>
<accession>A0A1I4DWF6</accession>
<gene>
    <name evidence="2" type="ORF">SAMN05216302_102411</name>
</gene>
<feature type="compositionally biased region" description="Polar residues" evidence="1">
    <location>
        <begin position="83"/>
        <end position="102"/>
    </location>
</feature>